<dbReference type="AlphaFoldDB" id="A0A3M7I0Q4"/>
<organism evidence="2 3">
    <name type="scientific">Hortaea werneckii</name>
    <name type="common">Black yeast</name>
    <name type="synonym">Cladosporium werneckii</name>
    <dbReference type="NCBI Taxonomy" id="91943"/>
    <lineage>
        <taxon>Eukaryota</taxon>
        <taxon>Fungi</taxon>
        <taxon>Dikarya</taxon>
        <taxon>Ascomycota</taxon>
        <taxon>Pezizomycotina</taxon>
        <taxon>Dothideomycetes</taxon>
        <taxon>Dothideomycetidae</taxon>
        <taxon>Mycosphaerellales</taxon>
        <taxon>Teratosphaeriaceae</taxon>
        <taxon>Hortaea</taxon>
    </lineage>
</organism>
<dbReference type="EMBL" id="QWIT01001119">
    <property type="protein sequence ID" value="RMZ19150.1"/>
    <property type="molecule type" value="Genomic_DNA"/>
</dbReference>
<feature type="region of interest" description="Disordered" evidence="1">
    <location>
        <begin position="52"/>
        <end position="72"/>
    </location>
</feature>
<evidence type="ECO:0000313" key="3">
    <source>
        <dbReference type="Proteomes" id="UP000281677"/>
    </source>
</evidence>
<feature type="region of interest" description="Disordered" evidence="1">
    <location>
        <begin position="127"/>
        <end position="215"/>
    </location>
</feature>
<reference evidence="2 3" key="1">
    <citation type="journal article" date="2018" name="BMC Genomics">
        <title>Genomic evidence for intraspecific hybridization in a clonal and extremely halotolerant yeast.</title>
        <authorList>
            <person name="Gostincar C."/>
            <person name="Stajich J.E."/>
            <person name="Zupancic J."/>
            <person name="Zalar P."/>
            <person name="Gunde-Cimerman N."/>
        </authorList>
    </citation>
    <scope>NUCLEOTIDE SEQUENCE [LARGE SCALE GENOMIC DNA]</scope>
    <source>
        <strain evidence="2 3">EXF-120</strain>
    </source>
</reference>
<feature type="compositionally biased region" description="Acidic residues" evidence="1">
    <location>
        <begin position="130"/>
        <end position="148"/>
    </location>
</feature>
<proteinExistence type="predicted"/>
<protein>
    <submittedName>
        <fullName evidence="2">Uncharacterized protein</fullName>
    </submittedName>
</protein>
<dbReference type="Proteomes" id="UP000281677">
    <property type="component" value="Unassembled WGS sequence"/>
</dbReference>
<evidence type="ECO:0000256" key="1">
    <source>
        <dbReference type="SAM" id="MobiDB-lite"/>
    </source>
</evidence>
<feature type="compositionally biased region" description="Low complexity" evidence="1">
    <location>
        <begin position="1"/>
        <end position="20"/>
    </location>
</feature>
<gene>
    <name evidence="2" type="ORF">D0859_16862</name>
</gene>
<comment type="caution">
    <text evidence="2">The sequence shown here is derived from an EMBL/GenBank/DDBJ whole genome shotgun (WGS) entry which is preliminary data.</text>
</comment>
<dbReference type="Gene3D" id="2.60.120.200">
    <property type="match status" value="1"/>
</dbReference>
<accession>A0A3M7I0Q4</accession>
<feature type="region of interest" description="Disordered" evidence="1">
    <location>
        <begin position="1"/>
        <end position="26"/>
    </location>
</feature>
<feature type="compositionally biased region" description="Low complexity" evidence="1">
    <location>
        <begin position="52"/>
        <end position="67"/>
    </location>
</feature>
<feature type="compositionally biased region" description="Basic and acidic residues" evidence="1">
    <location>
        <begin position="172"/>
        <end position="192"/>
    </location>
</feature>
<sequence length="230" mass="23555">MLPSSSSSSSSSSSPTSSQSLTPHFRLRGISTSSTVPDFPVLIQPLNQTWLSSSSSHQNQPHPASQQTSNPIRLEIKTTNLTHYALSAAPSGAEHLRQTLGYAPAAGVSYGFTGALVGVYCTVNGREGEEGGEVGEGEGEVGEGEGEDGCAGGEGEGEGDGDWGKGGSGSGYEERDGSKDSGGGRESARGDDDGGGGGKVKKEGKGANGSRRPKVWVSEWVYEGMGQVRS</sequence>
<evidence type="ECO:0000313" key="2">
    <source>
        <dbReference type="EMBL" id="RMZ19150.1"/>
    </source>
</evidence>
<name>A0A3M7I0Q4_HORWE</name>